<keyword evidence="5" id="KW-0813">Transport</keyword>
<dbReference type="GO" id="GO:0043190">
    <property type="term" value="C:ATP-binding cassette (ABC) transporter complex"/>
    <property type="evidence" value="ECO:0007669"/>
    <property type="project" value="InterPro"/>
</dbReference>
<dbReference type="PIRSF" id="PIRSF006648">
    <property type="entry name" value="DrrB"/>
    <property type="match status" value="1"/>
</dbReference>
<dbReference type="InterPro" id="IPR013525">
    <property type="entry name" value="ABC2_TM"/>
</dbReference>
<evidence type="ECO:0000256" key="1">
    <source>
        <dbReference type="ARBA" id="ARBA00004141"/>
    </source>
</evidence>
<keyword evidence="2 5" id="KW-0812">Transmembrane</keyword>
<dbReference type="PRINTS" id="PR00164">
    <property type="entry name" value="ABC2TRNSPORT"/>
</dbReference>
<comment type="caution">
    <text evidence="7">The sequence shown here is derived from an EMBL/GenBank/DDBJ whole genome shotgun (WGS) entry which is preliminary data.</text>
</comment>
<dbReference type="PANTHER" id="PTHR43229:SF2">
    <property type="entry name" value="NODULATION PROTEIN J"/>
    <property type="match status" value="1"/>
</dbReference>
<accession>A0A9X3N2Q5</accession>
<evidence type="ECO:0000256" key="4">
    <source>
        <dbReference type="ARBA" id="ARBA00023136"/>
    </source>
</evidence>
<feature type="transmembrane region" description="Helical" evidence="5">
    <location>
        <begin position="237"/>
        <end position="255"/>
    </location>
</feature>
<evidence type="ECO:0000313" key="8">
    <source>
        <dbReference type="Proteomes" id="UP001149140"/>
    </source>
</evidence>
<dbReference type="InterPro" id="IPR051784">
    <property type="entry name" value="Nod_factor_ABC_transporter"/>
</dbReference>
<feature type="transmembrane region" description="Helical" evidence="5">
    <location>
        <begin position="66"/>
        <end position="87"/>
    </location>
</feature>
<reference evidence="7" key="1">
    <citation type="submission" date="2022-10" db="EMBL/GenBank/DDBJ databases">
        <title>The WGS of Solirubrobacter ginsenosidimutans DSM 21036.</title>
        <authorList>
            <person name="Jiang Z."/>
        </authorList>
    </citation>
    <scope>NUCLEOTIDE SEQUENCE</scope>
    <source>
        <strain evidence="7">DSM 21036</strain>
    </source>
</reference>
<evidence type="ECO:0000313" key="7">
    <source>
        <dbReference type="EMBL" id="MDA0165592.1"/>
    </source>
</evidence>
<sequence>MSALAAELPLAGKWVTGRIKMTARNPRALVFTFAFPLILIVLFSALNGNAKVDAYGEHIRFAQFYTPAIAIFSLVAACYTSLVLGIATARDQGLLKRVRGTPLPMGMYLGSWVVGAAATGIGAILLLFVVAIPAFGVDIYARTLPAAIVTLLLGAACLASLGVAVASLVKSADQAMPVAQLTFLPVSFISGIWFPLDGAPDWLIHVAHFFPLYHIVNAFGSCFVPGQSGSAFNASDLTAMVIWTAVGLFVAVRRFRWEP</sequence>
<keyword evidence="8" id="KW-1185">Reference proteome</keyword>
<dbReference type="Pfam" id="PF01061">
    <property type="entry name" value="ABC2_membrane"/>
    <property type="match status" value="1"/>
</dbReference>
<feature type="transmembrane region" description="Helical" evidence="5">
    <location>
        <begin position="28"/>
        <end position="46"/>
    </location>
</feature>
<dbReference type="GO" id="GO:0140359">
    <property type="term" value="F:ABC-type transporter activity"/>
    <property type="evidence" value="ECO:0007669"/>
    <property type="project" value="InterPro"/>
</dbReference>
<evidence type="ECO:0000259" key="6">
    <source>
        <dbReference type="PROSITE" id="PS51012"/>
    </source>
</evidence>
<name>A0A9X3N2Q5_9ACTN</name>
<evidence type="ECO:0000256" key="3">
    <source>
        <dbReference type="ARBA" id="ARBA00022989"/>
    </source>
</evidence>
<dbReference type="RefSeq" id="WP_270044853.1">
    <property type="nucleotide sequence ID" value="NZ_JAPDOD010000049.1"/>
</dbReference>
<evidence type="ECO:0000256" key="2">
    <source>
        <dbReference type="ARBA" id="ARBA00022692"/>
    </source>
</evidence>
<protein>
    <recommendedName>
        <fullName evidence="5">Transport permease protein</fullName>
    </recommendedName>
</protein>
<dbReference type="PROSITE" id="PS51012">
    <property type="entry name" value="ABC_TM2"/>
    <property type="match status" value="1"/>
</dbReference>
<dbReference type="EMBL" id="JAPDOD010000049">
    <property type="protein sequence ID" value="MDA0165592.1"/>
    <property type="molecule type" value="Genomic_DNA"/>
</dbReference>
<keyword evidence="3 5" id="KW-1133">Transmembrane helix</keyword>
<dbReference type="InterPro" id="IPR047817">
    <property type="entry name" value="ABC2_TM_bact-type"/>
</dbReference>
<dbReference type="Proteomes" id="UP001149140">
    <property type="component" value="Unassembled WGS sequence"/>
</dbReference>
<keyword evidence="5" id="KW-1003">Cell membrane</keyword>
<organism evidence="7 8">
    <name type="scientific">Solirubrobacter ginsenosidimutans</name>
    <dbReference type="NCBI Taxonomy" id="490573"/>
    <lineage>
        <taxon>Bacteria</taxon>
        <taxon>Bacillati</taxon>
        <taxon>Actinomycetota</taxon>
        <taxon>Thermoleophilia</taxon>
        <taxon>Solirubrobacterales</taxon>
        <taxon>Solirubrobacteraceae</taxon>
        <taxon>Solirubrobacter</taxon>
    </lineage>
</organism>
<feature type="transmembrane region" description="Helical" evidence="5">
    <location>
        <begin position="108"/>
        <end position="132"/>
    </location>
</feature>
<feature type="transmembrane region" description="Helical" evidence="5">
    <location>
        <begin position="144"/>
        <end position="166"/>
    </location>
</feature>
<comment type="subcellular location">
    <subcellularLocation>
        <location evidence="5">Cell membrane</location>
        <topology evidence="5">Multi-pass membrane protein</topology>
    </subcellularLocation>
    <subcellularLocation>
        <location evidence="1">Membrane</location>
        <topology evidence="1">Multi-pass membrane protein</topology>
    </subcellularLocation>
</comment>
<gene>
    <name evidence="7" type="ORF">OM076_35315</name>
</gene>
<dbReference type="InterPro" id="IPR000412">
    <property type="entry name" value="ABC_2_transport"/>
</dbReference>
<comment type="similarity">
    <text evidence="5">Belongs to the ABC-2 integral membrane protein family.</text>
</comment>
<evidence type="ECO:0000256" key="5">
    <source>
        <dbReference type="RuleBase" id="RU361157"/>
    </source>
</evidence>
<dbReference type="PANTHER" id="PTHR43229">
    <property type="entry name" value="NODULATION PROTEIN J"/>
    <property type="match status" value="1"/>
</dbReference>
<proteinExistence type="inferred from homology"/>
<feature type="transmembrane region" description="Helical" evidence="5">
    <location>
        <begin position="178"/>
        <end position="196"/>
    </location>
</feature>
<keyword evidence="4 5" id="KW-0472">Membrane</keyword>
<feature type="domain" description="ABC transmembrane type-2" evidence="6">
    <location>
        <begin position="27"/>
        <end position="258"/>
    </location>
</feature>
<dbReference type="AlphaFoldDB" id="A0A9X3N2Q5"/>